<evidence type="ECO:0000256" key="4">
    <source>
        <dbReference type="ARBA" id="ARBA00022475"/>
    </source>
</evidence>
<feature type="transmembrane region" description="Helical" evidence="8">
    <location>
        <begin position="72"/>
        <end position="91"/>
    </location>
</feature>
<keyword evidence="4 8" id="KW-1003">Cell membrane</keyword>
<dbReference type="RefSeq" id="WP_183531114.1">
    <property type="nucleotide sequence ID" value="NZ_JACIJM010000018.1"/>
</dbReference>
<organism evidence="9 10">
    <name type="scientific">Yoonia ponticola</name>
    <dbReference type="NCBI Taxonomy" id="1524255"/>
    <lineage>
        <taxon>Bacteria</taxon>
        <taxon>Pseudomonadati</taxon>
        <taxon>Pseudomonadota</taxon>
        <taxon>Alphaproteobacteria</taxon>
        <taxon>Rhodobacterales</taxon>
        <taxon>Paracoccaceae</taxon>
        <taxon>Yoonia</taxon>
    </lineage>
</organism>
<evidence type="ECO:0000313" key="10">
    <source>
        <dbReference type="Proteomes" id="UP000535415"/>
    </source>
</evidence>
<feature type="transmembrane region" description="Helical" evidence="8">
    <location>
        <begin position="192"/>
        <end position="210"/>
    </location>
</feature>
<dbReference type="PANTHER" id="PTHR30269:SF37">
    <property type="entry name" value="MEMBRANE TRANSPORTER PROTEIN"/>
    <property type="match status" value="1"/>
</dbReference>
<evidence type="ECO:0000256" key="5">
    <source>
        <dbReference type="ARBA" id="ARBA00022692"/>
    </source>
</evidence>
<comment type="similarity">
    <text evidence="2 8">Belongs to the 4-toluene sulfonate uptake permease (TSUP) (TC 2.A.102) family.</text>
</comment>
<evidence type="ECO:0000256" key="3">
    <source>
        <dbReference type="ARBA" id="ARBA00022448"/>
    </source>
</evidence>
<evidence type="ECO:0000256" key="8">
    <source>
        <dbReference type="RuleBase" id="RU363041"/>
    </source>
</evidence>
<feature type="transmembrane region" description="Helical" evidence="8">
    <location>
        <begin position="37"/>
        <end position="60"/>
    </location>
</feature>
<keyword evidence="3" id="KW-0813">Transport</keyword>
<evidence type="ECO:0000256" key="1">
    <source>
        <dbReference type="ARBA" id="ARBA00004651"/>
    </source>
</evidence>
<dbReference type="InterPro" id="IPR052017">
    <property type="entry name" value="TSUP"/>
</dbReference>
<dbReference type="EMBL" id="JACIJM010000018">
    <property type="protein sequence ID" value="MBB5724011.1"/>
    <property type="molecule type" value="Genomic_DNA"/>
</dbReference>
<feature type="transmembrane region" description="Helical" evidence="8">
    <location>
        <begin position="222"/>
        <end position="242"/>
    </location>
</feature>
<feature type="transmembrane region" description="Helical" evidence="8">
    <location>
        <begin position="126"/>
        <end position="145"/>
    </location>
</feature>
<keyword evidence="10" id="KW-1185">Reference proteome</keyword>
<dbReference type="PANTHER" id="PTHR30269">
    <property type="entry name" value="TRANSMEMBRANE PROTEIN YFCA"/>
    <property type="match status" value="1"/>
</dbReference>
<proteinExistence type="inferred from homology"/>
<reference evidence="9 10" key="1">
    <citation type="submission" date="2020-08" db="EMBL/GenBank/DDBJ databases">
        <title>Genomic Encyclopedia of Type Strains, Phase IV (KMG-IV): sequencing the most valuable type-strain genomes for metagenomic binning, comparative biology and taxonomic classification.</title>
        <authorList>
            <person name="Goeker M."/>
        </authorList>
    </citation>
    <scope>NUCLEOTIDE SEQUENCE [LARGE SCALE GENOMIC DNA]</scope>
    <source>
        <strain evidence="9 10">DSM 101064</strain>
    </source>
</reference>
<evidence type="ECO:0000313" key="9">
    <source>
        <dbReference type="EMBL" id="MBB5724011.1"/>
    </source>
</evidence>
<comment type="caution">
    <text evidence="9">The sequence shown here is derived from an EMBL/GenBank/DDBJ whole genome shotgun (WGS) entry which is preliminary data.</text>
</comment>
<dbReference type="Proteomes" id="UP000535415">
    <property type="component" value="Unassembled WGS sequence"/>
</dbReference>
<dbReference type="GO" id="GO:0005886">
    <property type="term" value="C:plasma membrane"/>
    <property type="evidence" value="ECO:0007669"/>
    <property type="project" value="UniProtKB-SubCell"/>
</dbReference>
<evidence type="ECO:0000256" key="6">
    <source>
        <dbReference type="ARBA" id="ARBA00022989"/>
    </source>
</evidence>
<keyword evidence="5 8" id="KW-0812">Transmembrane</keyword>
<name>A0A7W9BP03_9RHOB</name>
<dbReference type="Pfam" id="PF01925">
    <property type="entry name" value="TauE"/>
    <property type="match status" value="1"/>
</dbReference>
<comment type="subcellular location">
    <subcellularLocation>
        <location evidence="1 8">Cell membrane</location>
        <topology evidence="1 8">Multi-pass membrane protein</topology>
    </subcellularLocation>
</comment>
<accession>A0A7W9BP03</accession>
<evidence type="ECO:0000256" key="2">
    <source>
        <dbReference type="ARBA" id="ARBA00009142"/>
    </source>
</evidence>
<protein>
    <recommendedName>
        <fullName evidence="8">Probable membrane transporter protein</fullName>
    </recommendedName>
</protein>
<feature type="transmembrane region" description="Helical" evidence="8">
    <location>
        <begin position="165"/>
        <end position="185"/>
    </location>
</feature>
<dbReference type="AlphaFoldDB" id="A0A7W9BP03"/>
<evidence type="ECO:0000256" key="7">
    <source>
        <dbReference type="ARBA" id="ARBA00023136"/>
    </source>
</evidence>
<sequence length="246" mass="25590">MFTPTVCFVLLAVLFSAVIRGLAGFGFSIAAVPLVSLILPPVDAVTLAILLQLILGTYELYALKGQSDKGSLTRLTIGAVFGTPLGIYAITALSPDGARIAISIAVLLGLAILLRNKTTALRPNNGLEIATGLASGIFSGLAAMPGPPAVAYYLGIGMPPKQTRASLMVFFFFVSVIATPGLALAGAINAQMLLLVLVCVPVFFLGTWIGARCFARLGDTQYRSIAITVMAISGVLAGWRGLSVYL</sequence>
<gene>
    <name evidence="9" type="ORF">FHS72_003659</name>
</gene>
<keyword evidence="6 8" id="KW-1133">Transmembrane helix</keyword>
<feature type="transmembrane region" description="Helical" evidence="8">
    <location>
        <begin position="97"/>
        <end position="114"/>
    </location>
</feature>
<dbReference type="InterPro" id="IPR002781">
    <property type="entry name" value="TM_pro_TauE-like"/>
</dbReference>
<keyword evidence="7 8" id="KW-0472">Membrane</keyword>